<dbReference type="SMART" id="SM00448">
    <property type="entry name" value="REC"/>
    <property type="match status" value="1"/>
</dbReference>
<dbReference type="GO" id="GO:0003677">
    <property type="term" value="F:DNA binding"/>
    <property type="evidence" value="ECO:0007669"/>
    <property type="project" value="UniProtKB-KW"/>
</dbReference>
<name>A0A2T5MKV7_9GAMM</name>
<dbReference type="PANTHER" id="PTHR45566:SF2">
    <property type="entry name" value="NARL SUBFAMILY"/>
    <property type="match status" value="1"/>
</dbReference>
<evidence type="ECO:0000259" key="4">
    <source>
        <dbReference type="PROSITE" id="PS50110"/>
    </source>
</evidence>
<dbReference type="GO" id="GO:0006355">
    <property type="term" value="P:regulation of DNA-templated transcription"/>
    <property type="evidence" value="ECO:0007669"/>
    <property type="project" value="InterPro"/>
</dbReference>
<keyword evidence="2" id="KW-0597">Phosphoprotein</keyword>
<evidence type="ECO:0000256" key="1">
    <source>
        <dbReference type="ARBA" id="ARBA00023125"/>
    </source>
</evidence>
<gene>
    <name evidence="5" type="ORF">CJD38_03670</name>
</gene>
<reference evidence="5 6" key="1">
    <citation type="submission" date="2018-04" db="EMBL/GenBank/DDBJ databases">
        <title>Novel species isolated from glacier.</title>
        <authorList>
            <person name="Liu Q."/>
            <person name="Xin Y.-H."/>
        </authorList>
    </citation>
    <scope>NUCLEOTIDE SEQUENCE [LARGE SCALE GENOMIC DNA]</scope>
    <source>
        <strain evidence="5 6">GT1R17</strain>
    </source>
</reference>
<accession>A0A2T5MKV7</accession>
<feature type="domain" description="HTH luxR-type" evidence="3">
    <location>
        <begin position="150"/>
        <end position="215"/>
    </location>
</feature>
<dbReference type="Proteomes" id="UP000244248">
    <property type="component" value="Unassembled WGS sequence"/>
</dbReference>
<dbReference type="InterPro" id="IPR036388">
    <property type="entry name" value="WH-like_DNA-bd_sf"/>
</dbReference>
<sequence>MIAAHPSAVRDFQPSSDSEATTAMRLLIVDDHPMTCAGLKSLLQACYPNALINAQHDTLALEQNAAQCDYVFLDMHLPGVRFVELLDTLHIHLRHVILISASPEPEIVEQARARGVLGLLLKNANAEKILDGFSRIQAGERVFEESSELLGTRQPTLTARQQQVFDALVGGLSNKQIARKLDISEHTVKDHVAAILTLYGARNRLELLLLQQRQTAIV</sequence>
<dbReference type="InterPro" id="IPR011006">
    <property type="entry name" value="CheY-like_superfamily"/>
</dbReference>
<dbReference type="InterPro" id="IPR000792">
    <property type="entry name" value="Tscrpt_reg_LuxR_C"/>
</dbReference>
<proteinExistence type="predicted"/>
<feature type="modified residue" description="4-aspartylphosphate" evidence="2">
    <location>
        <position position="74"/>
    </location>
</feature>
<comment type="caution">
    <text evidence="5">The sequence shown here is derived from an EMBL/GenBank/DDBJ whole genome shotgun (WGS) entry which is preliminary data.</text>
</comment>
<dbReference type="Pfam" id="PF00196">
    <property type="entry name" value="GerE"/>
    <property type="match status" value="1"/>
</dbReference>
<dbReference type="GO" id="GO:0000160">
    <property type="term" value="P:phosphorelay signal transduction system"/>
    <property type="evidence" value="ECO:0007669"/>
    <property type="project" value="InterPro"/>
</dbReference>
<protein>
    <recommendedName>
        <fullName evidence="7">DNA-binding response regulator</fullName>
    </recommendedName>
</protein>
<dbReference type="InterPro" id="IPR051015">
    <property type="entry name" value="EvgA-like"/>
</dbReference>
<keyword evidence="6" id="KW-1185">Reference proteome</keyword>
<dbReference type="Pfam" id="PF00072">
    <property type="entry name" value="Response_reg"/>
    <property type="match status" value="1"/>
</dbReference>
<dbReference type="SUPFAM" id="SSF46894">
    <property type="entry name" value="C-terminal effector domain of the bipartite response regulators"/>
    <property type="match status" value="1"/>
</dbReference>
<dbReference type="InterPro" id="IPR016032">
    <property type="entry name" value="Sig_transdc_resp-reg_C-effctor"/>
</dbReference>
<feature type="domain" description="Response regulatory" evidence="4">
    <location>
        <begin position="25"/>
        <end position="137"/>
    </location>
</feature>
<dbReference type="InterPro" id="IPR001789">
    <property type="entry name" value="Sig_transdc_resp-reg_receiver"/>
</dbReference>
<evidence type="ECO:0000313" key="5">
    <source>
        <dbReference type="EMBL" id="PTU33211.1"/>
    </source>
</evidence>
<organism evidence="5 6">
    <name type="scientific">Stenotrophobium rhamnosiphilum</name>
    <dbReference type="NCBI Taxonomy" id="2029166"/>
    <lineage>
        <taxon>Bacteria</taxon>
        <taxon>Pseudomonadati</taxon>
        <taxon>Pseudomonadota</taxon>
        <taxon>Gammaproteobacteria</taxon>
        <taxon>Nevskiales</taxon>
        <taxon>Nevskiaceae</taxon>
        <taxon>Stenotrophobium</taxon>
    </lineage>
</organism>
<dbReference type="PRINTS" id="PR00038">
    <property type="entry name" value="HTHLUXR"/>
</dbReference>
<dbReference type="PROSITE" id="PS50043">
    <property type="entry name" value="HTH_LUXR_2"/>
    <property type="match status" value="1"/>
</dbReference>
<dbReference type="Gene3D" id="3.40.50.2300">
    <property type="match status" value="1"/>
</dbReference>
<dbReference type="PROSITE" id="PS50110">
    <property type="entry name" value="RESPONSE_REGULATORY"/>
    <property type="match status" value="1"/>
</dbReference>
<evidence type="ECO:0000313" key="6">
    <source>
        <dbReference type="Proteomes" id="UP000244248"/>
    </source>
</evidence>
<dbReference type="EMBL" id="QANS01000001">
    <property type="protein sequence ID" value="PTU33211.1"/>
    <property type="molecule type" value="Genomic_DNA"/>
</dbReference>
<evidence type="ECO:0000256" key="2">
    <source>
        <dbReference type="PROSITE-ProRule" id="PRU00169"/>
    </source>
</evidence>
<dbReference type="AlphaFoldDB" id="A0A2T5MKV7"/>
<dbReference type="Gene3D" id="1.10.10.10">
    <property type="entry name" value="Winged helix-like DNA-binding domain superfamily/Winged helix DNA-binding domain"/>
    <property type="match status" value="1"/>
</dbReference>
<evidence type="ECO:0000259" key="3">
    <source>
        <dbReference type="PROSITE" id="PS50043"/>
    </source>
</evidence>
<dbReference type="PANTHER" id="PTHR45566">
    <property type="entry name" value="HTH-TYPE TRANSCRIPTIONAL REGULATOR YHJB-RELATED"/>
    <property type="match status" value="1"/>
</dbReference>
<evidence type="ECO:0008006" key="7">
    <source>
        <dbReference type="Google" id="ProtNLM"/>
    </source>
</evidence>
<dbReference type="SMART" id="SM00421">
    <property type="entry name" value="HTH_LUXR"/>
    <property type="match status" value="1"/>
</dbReference>
<dbReference type="SUPFAM" id="SSF52172">
    <property type="entry name" value="CheY-like"/>
    <property type="match status" value="1"/>
</dbReference>
<keyword evidence="1" id="KW-0238">DNA-binding</keyword>